<dbReference type="EMBL" id="JBHSPR010000020">
    <property type="protein sequence ID" value="MFC6019812.1"/>
    <property type="molecule type" value="Genomic_DNA"/>
</dbReference>
<feature type="region of interest" description="Disordered" evidence="7">
    <location>
        <begin position="698"/>
        <end position="738"/>
    </location>
</feature>
<sequence>MGPLVNPVPERSVVVDVGGTQTRLALAEDGRLVGEVVRFATPSRRDRPELSLADARDSLLDRVAEEADRLHRDSGAIGRRDLGVAFGAVVGADGVVRDASVLWRAQSAGFDVRAALRARLPWARVTVLNDVAAAAWHYRSLGRFALVTVSTGVAVKVFDDRVVGVDRVLSDPAGLGGEIGHVPVEPSLLDTVPGGPVGAARLGRAAAAGDRAAQDRLAGLDLPWCDCGAVADLCAYSSGPAVVRAAIRRARRDDAEFAGSRLHRLVGGDPARIDARALADAARDDDPFVLDVLRGATRHLAVAVLQVCAQLGLRVVVVVGGFAHGMGAPWFAALRGWLTELFVDAGWFQGWPAADRDGLLHVPDDAEHATLAGMAGYLAARATQAREVVKPIGEARLVLTTRPWPRCGREQLLLRPRYAGFCGTDLQILRGERGLEPGVLGHECVAEVVEVGADVSDPRPGDLVTLNPNHPADDYLKLGHNVPGVFRDVIVGDLGTLAQGQIVGLPPGCGPEWVLLEPLAAVLRAHRALAGDWAGRDVLVLGGGVLALLHVALARARGARTVTVAGRSDRRLQVAVRRGLPAPDAVLPLGPGLAAGVRSATAGRGAELAVIAVAGDAGPAAAELAWPALADGAGLHLFGGFHAGRPVRVGGLTLDPGPLRASAGFRVVDNPAGGRCTVVGSRGGRGIDFAAARALLTERGSDEGHPPEGRSDAGRPVESHLDNGRPARSRGSGTRVATGPAPLDLAPLVSHLVSLPALPAVATELLDHGTVAGTSALRVVVDFRLDGTVVAPAFPEPTRRGSP</sequence>
<organism evidence="9 10">
    <name type="scientific">Plantactinospora solaniradicis</name>
    <dbReference type="NCBI Taxonomy" id="1723736"/>
    <lineage>
        <taxon>Bacteria</taxon>
        <taxon>Bacillati</taxon>
        <taxon>Actinomycetota</taxon>
        <taxon>Actinomycetes</taxon>
        <taxon>Micromonosporales</taxon>
        <taxon>Micromonosporaceae</taxon>
        <taxon>Plantactinospora</taxon>
    </lineage>
</organism>
<dbReference type="InterPro" id="IPR000600">
    <property type="entry name" value="ROK"/>
</dbReference>
<dbReference type="SUPFAM" id="SSF53067">
    <property type="entry name" value="Actin-like ATPase domain"/>
    <property type="match status" value="1"/>
</dbReference>
<dbReference type="Gene3D" id="3.90.180.10">
    <property type="entry name" value="Medium-chain alcohol dehydrogenases, catalytic domain"/>
    <property type="match status" value="1"/>
</dbReference>
<dbReference type="PANTHER" id="PTHR43350:SF19">
    <property type="entry name" value="D-GULOSIDE 3-DEHYDROGENASE"/>
    <property type="match status" value="1"/>
</dbReference>
<reference evidence="10" key="1">
    <citation type="journal article" date="2019" name="Int. J. Syst. Evol. Microbiol.">
        <title>The Global Catalogue of Microorganisms (GCM) 10K type strain sequencing project: providing services to taxonomists for standard genome sequencing and annotation.</title>
        <authorList>
            <consortium name="The Broad Institute Genomics Platform"/>
            <consortium name="The Broad Institute Genome Sequencing Center for Infectious Disease"/>
            <person name="Wu L."/>
            <person name="Ma J."/>
        </authorList>
    </citation>
    <scope>NUCLEOTIDE SEQUENCE [LARGE SCALE GENOMIC DNA]</scope>
    <source>
        <strain evidence="10">ZS-35-S2</strain>
    </source>
</reference>
<name>A0ABW1KFF2_9ACTN</name>
<dbReference type="Pfam" id="PF00480">
    <property type="entry name" value="ROK"/>
    <property type="match status" value="1"/>
</dbReference>
<dbReference type="InterPro" id="IPR013154">
    <property type="entry name" value="ADH-like_N"/>
</dbReference>
<proteinExistence type="inferred from homology"/>
<keyword evidence="10" id="KW-1185">Reference proteome</keyword>
<dbReference type="RefSeq" id="WP_377426120.1">
    <property type="nucleotide sequence ID" value="NZ_JBHSPR010000020.1"/>
</dbReference>
<dbReference type="Gene3D" id="3.30.420.40">
    <property type="match status" value="2"/>
</dbReference>
<dbReference type="CDD" id="cd23763">
    <property type="entry name" value="ASKHA_ATPase_ROK"/>
    <property type="match status" value="1"/>
</dbReference>
<dbReference type="SUPFAM" id="SSF50129">
    <property type="entry name" value="GroES-like"/>
    <property type="match status" value="1"/>
</dbReference>
<dbReference type="PANTHER" id="PTHR43350">
    <property type="entry name" value="NAD-DEPENDENT ALCOHOL DEHYDROGENASE"/>
    <property type="match status" value="1"/>
</dbReference>
<evidence type="ECO:0000256" key="6">
    <source>
        <dbReference type="ARBA" id="ARBA00023002"/>
    </source>
</evidence>
<keyword evidence="5" id="KW-0862">Zinc</keyword>
<dbReference type="Pfam" id="PF08240">
    <property type="entry name" value="ADH_N"/>
    <property type="match status" value="1"/>
</dbReference>
<comment type="similarity">
    <text evidence="2">Belongs to the ROK (NagC/XylR) family.</text>
</comment>
<evidence type="ECO:0000256" key="1">
    <source>
        <dbReference type="ARBA" id="ARBA00001947"/>
    </source>
</evidence>
<evidence type="ECO:0000256" key="2">
    <source>
        <dbReference type="ARBA" id="ARBA00006479"/>
    </source>
</evidence>
<evidence type="ECO:0000256" key="4">
    <source>
        <dbReference type="ARBA" id="ARBA00022723"/>
    </source>
</evidence>
<protein>
    <submittedName>
        <fullName evidence="9">ROK family protein</fullName>
    </submittedName>
</protein>
<feature type="domain" description="Alcohol dehydrogenase-like N-terminal" evidence="8">
    <location>
        <begin position="409"/>
        <end position="471"/>
    </location>
</feature>
<comment type="cofactor">
    <cofactor evidence="1">
        <name>Zn(2+)</name>
        <dbReference type="ChEBI" id="CHEBI:29105"/>
    </cofactor>
</comment>
<evidence type="ECO:0000256" key="5">
    <source>
        <dbReference type="ARBA" id="ARBA00022833"/>
    </source>
</evidence>
<gene>
    <name evidence="9" type="ORF">ACFP2T_26850</name>
</gene>
<evidence type="ECO:0000256" key="7">
    <source>
        <dbReference type="SAM" id="MobiDB-lite"/>
    </source>
</evidence>
<dbReference type="InterPro" id="IPR011032">
    <property type="entry name" value="GroES-like_sf"/>
</dbReference>
<keyword evidence="4" id="KW-0479">Metal-binding</keyword>
<comment type="caution">
    <text evidence="9">The sequence shown here is derived from an EMBL/GenBank/DDBJ whole genome shotgun (WGS) entry which is preliminary data.</text>
</comment>
<dbReference type="Proteomes" id="UP001596203">
    <property type="component" value="Unassembled WGS sequence"/>
</dbReference>
<dbReference type="InterPro" id="IPR036291">
    <property type="entry name" value="NAD(P)-bd_dom_sf"/>
</dbReference>
<dbReference type="SUPFAM" id="SSF51735">
    <property type="entry name" value="NAD(P)-binding Rossmann-fold domains"/>
    <property type="match status" value="1"/>
</dbReference>
<evidence type="ECO:0000259" key="8">
    <source>
        <dbReference type="Pfam" id="PF08240"/>
    </source>
</evidence>
<feature type="compositionally biased region" description="Basic and acidic residues" evidence="7">
    <location>
        <begin position="699"/>
        <end position="725"/>
    </location>
</feature>
<comment type="similarity">
    <text evidence="3">Belongs to the zinc-containing alcohol dehydrogenase family.</text>
</comment>
<evidence type="ECO:0000313" key="9">
    <source>
        <dbReference type="EMBL" id="MFC6019812.1"/>
    </source>
</evidence>
<dbReference type="Gene3D" id="3.40.50.720">
    <property type="entry name" value="NAD(P)-binding Rossmann-like Domain"/>
    <property type="match status" value="1"/>
</dbReference>
<accession>A0ABW1KFF2</accession>
<evidence type="ECO:0000313" key="10">
    <source>
        <dbReference type="Proteomes" id="UP001596203"/>
    </source>
</evidence>
<dbReference type="InterPro" id="IPR043129">
    <property type="entry name" value="ATPase_NBD"/>
</dbReference>
<keyword evidence="6" id="KW-0560">Oxidoreductase</keyword>
<evidence type="ECO:0000256" key="3">
    <source>
        <dbReference type="ARBA" id="ARBA00008072"/>
    </source>
</evidence>